<sequence>MTEFGVHAGGRGPGCPYRVRRLAVTFDRPFGFVAVHRGSALVLACGRIEEPGRGGRGGTVDLAESGWYSSDTP</sequence>
<gene>
    <name evidence="2" type="ORF">KGA66_03065</name>
</gene>
<keyword evidence="3" id="KW-1185">Reference proteome</keyword>
<evidence type="ECO:0000256" key="1">
    <source>
        <dbReference type="SAM" id="MobiDB-lite"/>
    </source>
</evidence>
<proteinExistence type="predicted"/>
<reference evidence="2" key="1">
    <citation type="submission" date="2021-04" db="EMBL/GenBank/DDBJ databases">
        <title>Genome based classification of Actinospica acidithermotolerans sp. nov., an actinobacterium isolated from an Indonesian hot spring.</title>
        <authorList>
            <person name="Kusuma A.B."/>
            <person name="Putra K.E."/>
            <person name="Nafisah S."/>
            <person name="Loh J."/>
            <person name="Nouioui I."/>
            <person name="Goodfellow M."/>
        </authorList>
    </citation>
    <scope>NUCLEOTIDE SEQUENCE</scope>
    <source>
        <strain evidence="2">DSM 45618</strain>
    </source>
</reference>
<dbReference type="EMBL" id="JAGSXH010000006">
    <property type="protein sequence ID" value="MBS2962013.1"/>
    <property type="molecule type" value="Genomic_DNA"/>
</dbReference>
<protein>
    <submittedName>
        <fullName evidence="2">Uncharacterized protein</fullName>
    </submittedName>
</protein>
<comment type="caution">
    <text evidence="2">The sequence shown here is derived from an EMBL/GenBank/DDBJ whole genome shotgun (WGS) entry which is preliminary data.</text>
</comment>
<evidence type="ECO:0000313" key="3">
    <source>
        <dbReference type="Proteomes" id="UP000677913"/>
    </source>
</evidence>
<feature type="region of interest" description="Disordered" evidence="1">
    <location>
        <begin position="52"/>
        <end position="73"/>
    </location>
</feature>
<accession>A0A8J7WIM8</accession>
<dbReference type="Proteomes" id="UP000677913">
    <property type="component" value="Unassembled WGS sequence"/>
</dbReference>
<dbReference type="RefSeq" id="WP_211464242.1">
    <property type="nucleotide sequence ID" value="NZ_JAGSXH010000006.1"/>
</dbReference>
<evidence type="ECO:0000313" key="2">
    <source>
        <dbReference type="EMBL" id="MBS2962013.1"/>
    </source>
</evidence>
<dbReference type="AlphaFoldDB" id="A0A8J7WIM8"/>
<organism evidence="2 3">
    <name type="scientific">Actinocrinis puniceicyclus</name>
    <dbReference type="NCBI Taxonomy" id="977794"/>
    <lineage>
        <taxon>Bacteria</taxon>
        <taxon>Bacillati</taxon>
        <taxon>Actinomycetota</taxon>
        <taxon>Actinomycetes</taxon>
        <taxon>Catenulisporales</taxon>
        <taxon>Actinospicaceae</taxon>
        <taxon>Actinocrinis</taxon>
    </lineage>
</organism>
<name>A0A8J7WIM8_9ACTN</name>